<feature type="transmembrane region" description="Helical" evidence="16">
    <location>
        <begin position="243"/>
        <end position="263"/>
    </location>
</feature>
<feature type="transmembrane region" description="Helical" evidence="16">
    <location>
        <begin position="100"/>
        <end position="122"/>
    </location>
</feature>
<organism evidence="18 19">
    <name type="scientific">Methylomarinum roseum</name>
    <dbReference type="NCBI Taxonomy" id="3067653"/>
    <lineage>
        <taxon>Bacteria</taxon>
        <taxon>Pseudomonadati</taxon>
        <taxon>Pseudomonadota</taxon>
        <taxon>Gammaproteobacteria</taxon>
        <taxon>Methylococcales</taxon>
        <taxon>Methylococcaceae</taxon>
        <taxon>Methylomarinum</taxon>
    </lineage>
</organism>
<dbReference type="GO" id="GO:0003924">
    <property type="term" value="F:GTPase activity"/>
    <property type="evidence" value="ECO:0007669"/>
    <property type="project" value="UniProtKB-UniRule"/>
</dbReference>
<keyword evidence="19" id="KW-1185">Reference proteome</keyword>
<dbReference type="Proteomes" id="UP001225378">
    <property type="component" value="Chromosome"/>
</dbReference>
<reference evidence="18 19" key="1">
    <citation type="journal article" date="2024" name="Microbiology">
        <title>Methylomarinum rosea sp. nov., a novel halophilic methanotrophic bacterium from the hypersaline Lake Elton.</title>
        <authorList>
            <person name="Suleimanov R.Z."/>
            <person name="Oshkin I.Y."/>
            <person name="Danilova O.V."/>
            <person name="Suzina N.E."/>
            <person name="Dedysh S.N."/>
        </authorList>
    </citation>
    <scope>NUCLEOTIDE SEQUENCE [LARGE SCALE GENOMIC DNA]</scope>
    <source>
        <strain evidence="18 19">Ch1-1</strain>
    </source>
</reference>
<feature type="binding site" evidence="15">
    <location>
        <begin position="466"/>
        <end position="473"/>
    </location>
    <ligand>
        <name>GTP</name>
        <dbReference type="ChEBI" id="CHEBI:37565"/>
    </ligand>
</feature>
<feature type="binding site" evidence="15">
    <location>
        <begin position="612"/>
        <end position="615"/>
    </location>
    <ligand>
        <name>GTP</name>
        <dbReference type="ChEBI" id="CHEBI:37565"/>
    </ligand>
</feature>
<dbReference type="GO" id="GO:0006614">
    <property type="term" value="P:SRP-dependent cotranslational protein targeting to membrane"/>
    <property type="evidence" value="ECO:0007669"/>
    <property type="project" value="InterPro"/>
</dbReference>
<dbReference type="PANTHER" id="PTHR43134">
    <property type="entry name" value="SIGNAL RECOGNITION PARTICLE RECEPTOR SUBUNIT ALPHA"/>
    <property type="match status" value="1"/>
</dbReference>
<gene>
    <name evidence="15 18" type="primary">ftsY</name>
    <name evidence="18" type="ORF">Q9L42_010410</name>
</gene>
<keyword evidence="10 15" id="KW-0472">Membrane</keyword>
<comment type="subcellular location">
    <subcellularLocation>
        <location evidence="15">Cell membrane</location>
        <topology evidence="15">Peripheral membrane protein</topology>
        <orientation evidence="15">Cytoplasmic side</orientation>
    </subcellularLocation>
    <subcellularLocation>
        <location evidence="15">Cytoplasm</location>
    </subcellularLocation>
    <subcellularLocation>
        <location evidence="1">Membrane</location>
        <topology evidence="1">Multi-pass membrane protein</topology>
    </subcellularLocation>
</comment>
<evidence type="ECO:0000313" key="19">
    <source>
        <dbReference type="Proteomes" id="UP001225378"/>
    </source>
</evidence>
<evidence type="ECO:0000256" key="15">
    <source>
        <dbReference type="HAMAP-Rule" id="MF_00920"/>
    </source>
</evidence>
<dbReference type="SUPFAM" id="SSF52540">
    <property type="entry name" value="P-loop containing nucleoside triphosphate hydrolases"/>
    <property type="match status" value="1"/>
</dbReference>
<feature type="domain" description="SRP54-type proteins GTP-binding" evidence="17">
    <location>
        <begin position="633"/>
        <end position="646"/>
    </location>
</feature>
<dbReference type="PANTHER" id="PTHR43134:SF1">
    <property type="entry name" value="SIGNAL RECOGNITION PARTICLE RECEPTOR SUBUNIT ALPHA"/>
    <property type="match status" value="1"/>
</dbReference>
<comment type="function">
    <text evidence="14 15">Involved in targeting and insertion of nascent membrane proteins into the cytoplasmic membrane. Acts as a receptor for the complex formed by the signal recognition particle (SRP) and the ribosome-nascent chain (RNC). Interaction with SRP-RNC leads to the transfer of the RNC complex to the Sec translocase for insertion into the membrane, the hydrolysis of GTP by both Ffh and FtsY, and the dissociation of the SRP-FtsY complex into the individual components.</text>
</comment>
<dbReference type="NCBIfam" id="TIGR00064">
    <property type="entry name" value="ftsY"/>
    <property type="match status" value="1"/>
</dbReference>
<evidence type="ECO:0000256" key="6">
    <source>
        <dbReference type="ARBA" id="ARBA00022801"/>
    </source>
</evidence>
<dbReference type="Gene3D" id="1.20.120.140">
    <property type="entry name" value="Signal recognition particle SRP54, nucleotide-binding domain"/>
    <property type="match status" value="1"/>
</dbReference>
<dbReference type="GO" id="GO:0005886">
    <property type="term" value="C:plasma membrane"/>
    <property type="evidence" value="ECO:0007669"/>
    <property type="project" value="UniProtKB-SubCell"/>
</dbReference>
<evidence type="ECO:0000259" key="17">
    <source>
        <dbReference type="PROSITE" id="PS00300"/>
    </source>
</evidence>
<dbReference type="HAMAP" id="MF_00920">
    <property type="entry name" value="FtsY"/>
    <property type="match status" value="1"/>
</dbReference>
<evidence type="ECO:0000256" key="8">
    <source>
        <dbReference type="ARBA" id="ARBA00023133"/>
    </source>
</evidence>
<evidence type="ECO:0000256" key="16">
    <source>
        <dbReference type="SAM" id="Phobius"/>
    </source>
</evidence>
<keyword evidence="11 15" id="KW-0675">Receptor</keyword>
<comment type="catalytic activity">
    <reaction evidence="13 15">
        <text>GTP + H2O = GDP + phosphate + H(+)</text>
        <dbReference type="Rhea" id="RHEA:19669"/>
        <dbReference type="ChEBI" id="CHEBI:15377"/>
        <dbReference type="ChEBI" id="CHEBI:15378"/>
        <dbReference type="ChEBI" id="CHEBI:37565"/>
        <dbReference type="ChEBI" id="CHEBI:43474"/>
        <dbReference type="ChEBI" id="CHEBI:58189"/>
        <dbReference type="EC" id="3.6.5.4"/>
    </reaction>
</comment>
<evidence type="ECO:0000256" key="4">
    <source>
        <dbReference type="ARBA" id="ARBA00022692"/>
    </source>
</evidence>
<evidence type="ECO:0000256" key="12">
    <source>
        <dbReference type="ARBA" id="ARBA00023444"/>
    </source>
</evidence>
<keyword evidence="2 15" id="KW-1003">Cell membrane</keyword>
<evidence type="ECO:0000256" key="1">
    <source>
        <dbReference type="ARBA" id="ARBA00004141"/>
    </source>
</evidence>
<dbReference type="EMBL" id="CP157743">
    <property type="protein sequence ID" value="XBS18789.1"/>
    <property type="molecule type" value="Genomic_DNA"/>
</dbReference>
<evidence type="ECO:0000256" key="10">
    <source>
        <dbReference type="ARBA" id="ARBA00023136"/>
    </source>
</evidence>
<evidence type="ECO:0000256" key="5">
    <source>
        <dbReference type="ARBA" id="ARBA00022741"/>
    </source>
</evidence>
<feature type="transmembrane region" description="Helical" evidence="16">
    <location>
        <begin position="76"/>
        <end position="93"/>
    </location>
</feature>
<proteinExistence type="inferred from homology"/>
<feature type="transmembrane region" description="Helical" evidence="16">
    <location>
        <begin position="128"/>
        <end position="152"/>
    </location>
</feature>
<dbReference type="InterPro" id="IPR036225">
    <property type="entry name" value="SRP/SRP_N"/>
</dbReference>
<feature type="transmembrane region" description="Helical" evidence="16">
    <location>
        <begin position="300"/>
        <end position="324"/>
    </location>
</feature>
<dbReference type="SMART" id="SM00962">
    <property type="entry name" value="SRP54"/>
    <property type="match status" value="1"/>
</dbReference>
<dbReference type="Gene3D" id="3.40.50.300">
    <property type="entry name" value="P-loop containing nucleotide triphosphate hydrolases"/>
    <property type="match status" value="1"/>
</dbReference>
<dbReference type="InterPro" id="IPR027417">
    <property type="entry name" value="P-loop_NTPase"/>
</dbReference>
<dbReference type="AlphaFoldDB" id="A0AAU7NPA3"/>
<dbReference type="InterPro" id="IPR013822">
    <property type="entry name" value="Signal_recog_particl_SRP54_hlx"/>
</dbReference>
<keyword evidence="4 16" id="KW-0812">Transmembrane</keyword>
<comment type="similarity">
    <text evidence="15">Belongs to the GTP-binding SRP family. FtsY subfamily.</text>
</comment>
<dbReference type="GO" id="GO:0005737">
    <property type="term" value="C:cytoplasm"/>
    <property type="evidence" value="ECO:0007669"/>
    <property type="project" value="UniProtKB-SubCell"/>
</dbReference>
<evidence type="ECO:0000256" key="9">
    <source>
        <dbReference type="ARBA" id="ARBA00023134"/>
    </source>
</evidence>
<keyword evidence="9 15" id="KW-0342">GTP-binding</keyword>
<dbReference type="Pfam" id="PF02881">
    <property type="entry name" value="SRP54_N"/>
    <property type="match status" value="1"/>
</dbReference>
<dbReference type="InterPro" id="IPR042101">
    <property type="entry name" value="SRP54_N_sf"/>
</dbReference>
<dbReference type="SUPFAM" id="SSF47364">
    <property type="entry name" value="Domain of the SRP/SRP receptor G-proteins"/>
    <property type="match status" value="1"/>
</dbReference>
<dbReference type="PROSITE" id="PS00300">
    <property type="entry name" value="SRP54"/>
    <property type="match status" value="1"/>
</dbReference>
<evidence type="ECO:0000256" key="2">
    <source>
        <dbReference type="ARBA" id="ARBA00022475"/>
    </source>
</evidence>
<evidence type="ECO:0000256" key="3">
    <source>
        <dbReference type="ARBA" id="ARBA00022490"/>
    </source>
</evidence>
<feature type="binding site" evidence="15">
    <location>
        <begin position="548"/>
        <end position="552"/>
    </location>
    <ligand>
        <name>GTP</name>
        <dbReference type="ChEBI" id="CHEBI:37565"/>
    </ligand>
</feature>
<dbReference type="FunFam" id="1.20.120.140:FF:000002">
    <property type="entry name" value="Signal recognition particle receptor FtsY"/>
    <property type="match status" value="1"/>
</dbReference>
<accession>A0AAU7NPA3</accession>
<evidence type="ECO:0000256" key="13">
    <source>
        <dbReference type="ARBA" id="ARBA00048027"/>
    </source>
</evidence>
<dbReference type="RefSeq" id="WP_305908496.1">
    <property type="nucleotide sequence ID" value="NZ_CP157743.1"/>
</dbReference>
<dbReference type="InterPro" id="IPR000897">
    <property type="entry name" value="SRP54_GTPase_dom"/>
</dbReference>
<evidence type="ECO:0000313" key="18">
    <source>
        <dbReference type="EMBL" id="XBS18789.1"/>
    </source>
</evidence>
<dbReference type="CDD" id="cd17874">
    <property type="entry name" value="FtsY"/>
    <property type="match status" value="1"/>
</dbReference>
<dbReference type="GO" id="GO:0006784">
    <property type="term" value="P:heme A biosynthetic process"/>
    <property type="evidence" value="ECO:0007669"/>
    <property type="project" value="InterPro"/>
</dbReference>
<feature type="transmembrane region" description="Helical" evidence="16">
    <location>
        <begin position="275"/>
        <end position="294"/>
    </location>
</feature>
<name>A0AAU7NPA3_9GAMM</name>
<dbReference type="FunFam" id="3.40.50.300:FF:000053">
    <property type="entry name" value="Signal recognition particle receptor FtsY"/>
    <property type="match status" value="1"/>
</dbReference>
<sequence>MFRKLALFSALVALFVIVLGSYVRLTDAGLGCPDWPGCYGKAIVGGDDAFKSQAEQRFPDAPLDSGKAWKEMTHRYAAGLLGVLALLMALLSWRVKHCRWLAVSSSAVLLLLIAAQAALGMWTVTLKVMPIVVTSHLLLGFITFWTIVWMYWRTDPVLTPSGQRHLGLRSVTLLAMLVLLAQIVLGGWTSTNYAALACTDFPRCNGQWLPSDADFGSALSFFSGLETGYKGVLSYQGQLAAHWLHRVGALITFLMLTLVMLMATSAHYSKQVRKAGLILSVLLLVQITLGILNVRLSLPLWSAVAHNGFAALLMLPLIAIRLYARYGVVGEAKAEVEAVAAAVPAEAEEVYVEAEPESLYRRLQAQLQRTRSGLGGVLATLPLGQKNIDEDLLEEIEASLLMADVGIEATSEIINRLTESLERNQLDDAEALKEALKQDLYEMLQPCSQPLVIPEQEGPFVILVVGINGAGKTTSIGKLAKRLQGQGHSVMLAAGDTFRAAAVEQLQTWGERNNIQVVAQHTGADSASVIFDGVQSAKAKGVDVLIADTAGRLHTKSNLMEELSKIKRIMAKLDESAPHEVLLVLDAGTGQNALSQAKLFNDAVQLTGIALTKLDGTAKGGVIFALAKQMGVPIRFIGIGEGIDDLQDFDAKTFVDALFVQD</sequence>
<dbReference type="Pfam" id="PF02628">
    <property type="entry name" value="COX15-CtaA"/>
    <property type="match status" value="1"/>
</dbReference>
<dbReference type="SMART" id="SM00963">
    <property type="entry name" value="SRP54_N"/>
    <property type="match status" value="1"/>
</dbReference>
<dbReference type="Pfam" id="PF00448">
    <property type="entry name" value="SRP54"/>
    <property type="match status" value="1"/>
</dbReference>
<keyword evidence="5 15" id="KW-0547">Nucleotide-binding</keyword>
<dbReference type="SMART" id="SM00382">
    <property type="entry name" value="AAA"/>
    <property type="match status" value="1"/>
</dbReference>
<dbReference type="GO" id="GO:0005525">
    <property type="term" value="F:GTP binding"/>
    <property type="evidence" value="ECO:0007669"/>
    <property type="project" value="UniProtKB-UniRule"/>
</dbReference>
<comment type="pathway">
    <text evidence="12">Porphyrin-containing compound metabolism.</text>
</comment>
<dbReference type="KEGG" id="mech:Q9L42_010410"/>
<feature type="transmembrane region" description="Helical" evidence="16">
    <location>
        <begin position="173"/>
        <end position="191"/>
    </location>
</feature>
<dbReference type="InterPro" id="IPR003780">
    <property type="entry name" value="COX15/CtaA_fam"/>
</dbReference>
<dbReference type="InterPro" id="IPR003593">
    <property type="entry name" value="AAA+_ATPase"/>
</dbReference>
<protein>
    <recommendedName>
        <fullName evidence="15">Signal recognition particle receptor FtsY</fullName>
        <shortName evidence="15">SRP receptor</shortName>
        <ecNumber evidence="15">3.6.5.4</ecNumber>
    </recommendedName>
</protein>
<keyword evidence="7 16" id="KW-1133">Transmembrane helix</keyword>
<evidence type="ECO:0000256" key="14">
    <source>
        <dbReference type="ARBA" id="ARBA00053570"/>
    </source>
</evidence>
<evidence type="ECO:0000256" key="7">
    <source>
        <dbReference type="ARBA" id="ARBA00022989"/>
    </source>
</evidence>
<keyword evidence="6 15" id="KW-0378">Hydrolase</keyword>
<dbReference type="EC" id="3.6.5.4" evidence="15"/>
<dbReference type="GO" id="GO:0005047">
    <property type="term" value="F:signal recognition particle binding"/>
    <property type="evidence" value="ECO:0007669"/>
    <property type="project" value="TreeGrafter"/>
</dbReference>
<keyword evidence="3 15" id="KW-0963">Cytoplasm</keyword>
<evidence type="ECO:0000256" key="11">
    <source>
        <dbReference type="ARBA" id="ARBA00023170"/>
    </source>
</evidence>
<dbReference type="InterPro" id="IPR004390">
    <property type="entry name" value="SR_rcpt_FtsY"/>
</dbReference>
<comment type="subunit">
    <text evidence="15">Part of the signal recognition particle protein translocation system, which is composed of SRP and FtsY. SRP is a ribonucleoprotein composed of Ffh and a 4.5S RNA molecule.</text>
</comment>
<keyword evidence="8" id="KW-0350">Heme biosynthesis</keyword>